<proteinExistence type="predicted"/>
<evidence type="ECO:0000256" key="1">
    <source>
        <dbReference type="ARBA" id="ARBA00022729"/>
    </source>
</evidence>
<evidence type="ECO:0000313" key="3">
    <source>
        <dbReference type="EMBL" id="ORL47196.1"/>
    </source>
</evidence>
<accession>A0A1Y1T825</accession>
<reference evidence="3 4" key="1">
    <citation type="submission" date="2013-04" db="EMBL/GenBank/DDBJ databases">
        <title>Zunongwangia sp. 22II14-10F7 Genome Sequencing.</title>
        <authorList>
            <person name="Lai Q."/>
            <person name="Shao Z."/>
        </authorList>
    </citation>
    <scope>NUCLEOTIDE SEQUENCE [LARGE SCALE GENOMIC DNA]</scope>
    <source>
        <strain evidence="3 4">22II14-10F7</strain>
    </source>
</reference>
<feature type="domain" description="Peptidase S9 prolyl oligopeptidase catalytic" evidence="2">
    <location>
        <begin position="119"/>
        <end position="170"/>
    </location>
</feature>
<feature type="domain" description="Peptidase S9 prolyl oligopeptidase catalytic" evidence="2">
    <location>
        <begin position="179"/>
        <end position="242"/>
    </location>
</feature>
<name>A0A1Y1T825_9FLAO</name>
<gene>
    <name evidence="3" type="ORF">IIF7_00490</name>
</gene>
<dbReference type="GO" id="GO:0006508">
    <property type="term" value="P:proteolysis"/>
    <property type="evidence" value="ECO:0007669"/>
    <property type="project" value="InterPro"/>
</dbReference>
<dbReference type="STRING" id="1185767.IIF7_00490"/>
<dbReference type="Gene3D" id="3.40.50.1820">
    <property type="entry name" value="alpha/beta hydrolase"/>
    <property type="match status" value="1"/>
</dbReference>
<dbReference type="InterPro" id="IPR001375">
    <property type="entry name" value="Peptidase_S9_cat"/>
</dbReference>
<protein>
    <submittedName>
        <fullName evidence="3">Esterase PHB depolymerase</fullName>
    </submittedName>
</protein>
<dbReference type="SUPFAM" id="SSF53474">
    <property type="entry name" value="alpha/beta-Hydrolases"/>
    <property type="match status" value="1"/>
</dbReference>
<dbReference type="EMBL" id="ARYN01000001">
    <property type="protein sequence ID" value="ORL47196.1"/>
    <property type="molecule type" value="Genomic_DNA"/>
</dbReference>
<sequence>MSLPDKKLMMKLSNIALLGLFIFFGITAEAQTAGISENQFKEKVEIPVDMGYLLYKPEAYKKSKEDYPLIVFLHGAGERGTDLQKVKVNGPFQYLKEGNEINAVMLAPQCPAETYWQPDEVAALVKKIIKEERIDPSRVYLTGLSMGGYGVWATGGKYPELFAAMAPVCGAIYRPIYRNAQHLQNMPIWVFHGAMDDVVLPENSNKMVMALKQSGNQDVKYTIYPFANHNSWTETYNNPELYDWLLSQKKEK</sequence>
<dbReference type="PANTHER" id="PTHR43037">
    <property type="entry name" value="UNNAMED PRODUCT-RELATED"/>
    <property type="match status" value="1"/>
</dbReference>
<evidence type="ECO:0000313" key="4">
    <source>
        <dbReference type="Proteomes" id="UP000192746"/>
    </source>
</evidence>
<keyword evidence="1" id="KW-0732">Signal</keyword>
<keyword evidence="4" id="KW-1185">Reference proteome</keyword>
<dbReference type="AlphaFoldDB" id="A0A1Y1T825"/>
<dbReference type="Pfam" id="PF00326">
    <property type="entry name" value="Peptidase_S9"/>
    <property type="match status" value="2"/>
</dbReference>
<dbReference type="GO" id="GO:0008236">
    <property type="term" value="F:serine-type peptidase activity"/>
    <property type="evidence" value="ECO:0007669"/>
    <property type="project" value="InterPro"/>
</dbReference>
<organism evidence="3 4">
    <name type="scientific">Zunongwangia atlantica 22II14-10F7</name>
    <dbReference type="NCBI Taxonomy" id="1185767"/>
    <lineage>
        <taxon>Bacteria</taxon>
        <taxon>Pseudomonadati</taxon>
        <taxon>Bacteroidota</taxon>
        <taxon>Flavobacteriia</taxon>
        <taxon>Flavobacteriales</taxon>
        <taxon>Flavobacteriaceae</taxon>
        <taxon>Zunongwangia</taxon>
    </lineage>
</organism>
<dbReference type="InterPro" id="IPR029058">
    <property type="entry name" value="AB_hydrolase_fold"/>
</dbReference>
<dbReference type="PANTHER" id="PTHR43037:SF1">
    <property type="entry name" value="BLL1128 PROTEIN"/>
    <property type="match status" value="1"/>
</dbReference>
<dbReference type="Proteomes" id="UP000192746">
    <property type="component" value="Unassembled WGS sequence"/>
</dbReference>
<evidence type="ECO:0000259" key="2">
    <source>
        <dbReference type="Pfam" id="PF00326"/>
    </source>
</evidence>
<comment type="caution">
    <text evidence="3">The sequence shown here is derived from an EMBL/GenBank/DDBJ whole genome shotgun (WGS) entry which is preliminary data.</text>
</comment>
<dbReference type="InterPro" id="IPR050955">
    <property type="entry name" value="Plant_Biomass_Hydrol_Est"/>
</dbReference>